<dbReference type="RefSeq" id="WP_141632158.1">
    <property type="nucleotide sequence ID" value="NZ_VIGB01000003.1"/>
</dbReference>
<dbReference type="SUPFAM" id="SSF47336">
    <property type="entry name" value="ACP-like"/>
    <property type="match status" value="1"/>
</dbReference>
<gene>
    <name evidence="2" type="ORF">E6W39_03175</name>
</gene>
<comment type="caution">
    <text evidence="2">The sequence shown here is derived from an EMBL/GenBank/DDBJ whole genome shotgun (WGS) entry which is preliminary data.</text>
</comment>
<dbReference type="Proteomes" id="UP000319103">
    <property type="component" value="Unassembled WGS sequence"/>
</dbReference>
<name>A0A540VXD6_9ACTN</name>
<evidence type="ECO:0000313" key="2">
    <source>
        <dbReference type="EMBL" id="TQF01426.1"/>
    </source>
</evidence>
<dbReference type="EMBL" id="VIGB01000003">
    <property type="protein sequence ID" value="TQF01426.1"/>
    <property type="molecule type" value="Genomic_DNA"/>
</dbReference>
<protein>
    <submittedName>
        <fullName evidence="2">Acyl carrier protein</fullName>
    </submittedName>
</protein>
<proteinExistence type="predicted"/>
<dbReference type="InterPro" id="IPR009081">
    <property type="entry name" value="PP-bd_ACP"/>
</dbReference>
<sequence length="82" mass="8894">MRNTVESVGTEVLEVLSEVLNQEPEALTAQPVLASYDWDSLAMLEALAQLESAFGVRLELRAFQAVRTVEDMAALVAATLNS</sequence>
<dbReference type="Pfam" id="PF00550">
    <property type="entry name" value="PP-binding"/>
    <property type="match status" value="1"/>
</dbReference>
<dbReference type="InterPro" id="IPR036736">
    <property type="entry name" value="ACP-like_sf"/>
</dbReference>
<keyword evidence="3" id="KW-1185">Reference proteome</keyword>
<dbReference type="Gene3D" id="1.10.1200.10">
    <property type="entry name" value="ACP-like"/>
    <property type="match status" value="1"/>
</dbReference>
<dbReference type="AlphaFoldDB" id="A0A540VXD6"/>
<dbReference type="OrthoDB" id="3693303at2"/>
<evidence type="ECO:0000313" key="3">
    <source>
        <dbReference type="Proteomes" id="UP000319103"/>
    </source>
</evidence>
<organism evidence="2 3">
    <name type="scientific">Kitasatospora acidiphila</name>
    <dbReference type="NCBI Taxonomy" id="2567942"/>
    <lineage>
        <taxon>Bacteria</taxon>
        <taxon>Bacillati</taxon>
        <taxon>Actinomycetota</taxon>
        <taxon>Actinomycetes</taxon>
        <taxon>Kitasatosporales</taxon>
        <taxon>Streptomycetaceae</taxon>
        <taxon>Kitasatospora</taxon>
    </lineage>
</organism>
<evidence type="ECO:0000259" key="1">
    <source>
        <dbReference type="PROSITE" id="PS50075"/>
    </source>
</evidence>
<accession>A0A540VXD6</accession>
<dbReference type="PROSITE" id="PS50075">
    <property type="entry name" value="CARRIER"/>
    <property type="match status" value="1"/>
</dbReference>
<reference evidence="2 3" key="1">
    <citation type="submission" date="2019-06" db="EMBL/GenBank/DDBJ databases">
        <title>Description of Kitasatospora acidophila sp. nov. isolated from pine grove soil, and reclassification of Streptomyces novaecaesareae to Kitasatospora novaeceasareae comb. nov.</title>
        <authorList>
            <person name="Kim M.J."/>
        </authorList>
    </citation>
    <scope>NUCLEOTIDE SEQUENCE [LARGE SCALE GENOMIC DNA]</scope>
    <source>
        <strain evidence="2 3">MMS16-CNU292</strain>
    </source>
</reference>
<feature type="domain" description="Carrier" evidence="1">
    <location>
        <begin position="1"/>
        <end position="80"/>
    </location>
</feature>